<proteinExistence type="predicted"/>
<keyword evidence="2" id="KW-1185">Reference proteome</keyword>
<dbReference type="Proteomes" id="UP000320011">
    <property type="component" value="Unassembled WGS sequence"/>
</dbReference>
<sequence length="272" mass="29056">MTTQGPLYPPSEVMNTDGDFVVIGTITREGPDGGVVAVPGRAIVAADSPLPEFGSTLPYRIVRELPERLSPADEAMVLATLPLPLPCSNYTAVMAPQQQPDPFSVTRPSYPFHQVPIPDLQPEDGPKVTGPVTLGQWVKARGEVTVTLTGNDTAAEFRGEFAGLIPDSLYTVMAIRRRDMDPGGPAHPSPLGVPNVFVADSEGNGRYRAVLPDPFPAPDAPNAANRVVNFVVLWMSYQLSYGGAVGHHGLGADIHAQLRLDPPGFTEFTTRP</sequence>
<evidence type="ECO:0000313" key="1">
    <source>
        <dbReference type="EMBL" id="TVT61177.1"/>
    </source>
</evidence>
<reference evidence="1 2" key="2">
    <citation type="submission" date="2019-08" db="EMBL/GenBank/DDBJ databases">
        <title>Amycolatopsis acidicola sp. nov., isolated from peat swamp forest soil.</title>
        <authorList>
            <person name="Srisuk N."/>
        </authorList>
    </citation>
    <scope>NUCLEOTIDE SEQUENCE [LARGE SCALE GENOMIC DNA]</scope>
    <source>
        <strain evidence="1 2">TBRC 6029</strain>
    </source>
</reference>
<reference evidence="1 2" key="1">
    <citation type="submission" date="2019-07" db="EMBL/GenBank/DDBJ databases">
        <authorList>
            <person name="Duangmal K."/>
            <person name="Teo W.F.A."/>
        </authorList>
    </citation>
    <scope>NUCLEOTIDE SEQUENCE [LARGE SCALE GENOMIC DNA]</scope>
    <source>
        <strain evidence="1 2">TBRC 6029</strain>
    </source>
</reference>
<dbReference type="EMBL" id="VJWX01000017">
    <property type="protein sequence ID" value="TVT61177.1"/>
    <property type="molecule type" value="Genomic_DNA"/>
</dbReference>
<comment type="caution">
    <text evidence="1">The sequence shown here is derived from an EMBL/GenBank/DDBJ whole genome shotgun (WGS) entry which is preliminary data.</text>
</comment>
<organism evidence="1 2">
    <name type="scientific">Amycolatopsis rhizosphaerae</name>
    <dbReference type="NCBI Taxonomy" id="2053003"/>
    <lineage>
        <taxon>Bacteria</taxon>
        <taxon>Bacillati</taxon>
        <taxon>Actinomycetota</taxon>
        <taxon>Actinomycetes</taxon>
        <taxon>Pseudonocardiales</taxon>
        <taxon>Pseudonocardiaceae</taxon>
        <taxon>Amycolatopsis</taxon>
    </lineage>
</organism>
<evidence type="ECO:0000313" key="2">
    <source>
        <dbReference type="Proteomes" id="UP000320011"/>
    </source>
</evidence>
<dbReference type="OrthoDB" id="3677005at2"/>
<accession>A0A558DJI9</accession>
<gene>
    <name evidence="1" type="ORF">FNH05_03535</name>
</gene>
<name>A0A558DJI9_9PSEU</name>
<dbReference type="AlphaFoldDB" id="A0A558DJI9"/>
<protein>
    <submittedName>
        <fullName evidence="1">Uncharacterized protein</fullName>
    </submittedName>
</protein>